<dbReference type="Proteomes" id="UP001500037">
    <property type="component" value="Unassembled WGS sequence"/>
</dbReference>
<dbReference type="Gene3D" id="3.40.47.10">
    <property type="match status" value="1"/>
</dbReference>
<reference evidence="1 2" key="1">
    <citation type="journal article" date="2019" name="Int. J. Syst. Evol. Microbiol.">
        <title>The Global Catalogue of Microorganisms (GCM) 10K type strain sequencing project: providing services to taxonomists for standard genome sequencing and annotation.</title>
        <authorList>
            <consortium name="The Broad Institute Genomics Platform"/>
            <consortium name="The Broad Institute Genome Sequencing Center for Infectious Disease"/>
            <person name="Wu L."/>
            <person name="Ma J."/>
        </authorList>
    </citation>
    <scope>NUCLEOTIDE SEQUENCE [LARGE SCALE GENOMIC DNA]</scope>
    <source>
        <strain evidence="1 2">JCM 13004</strain>
    </source>
</reference>
<evidence type="ECO:0000313" key="1">
    <source>
        <dbReference type="EMBL" id="GAA1242122.1"/>
    </source>
</evidence>
<sequence>MPAAESRGLRVTRAVCAGFEGRSEASLHPDLRTFVGDLVRPYGLPLREDLLSEGVGHDYGQMAEGLLGRALPAGEPADLLILAFSSPDVRPGAPAALHLSRHCPGQPTAFAVCDQGSAAAFTAFRIAAAHHRTGGCRRAVIVLAEQSALHYQPAEPVGLPQEHRAVVLVCEESAGEGLRVRQQAQADGSQALRSALADHRQRGRGARLLLAADLAGAARMADRTADLDAHGGPEAVESARPGQPFTGVWTLLADRLARRPEAGGPLLVADHDRRLGRLSTLTLP</sequence>
<protein>
    <recommendedName>
        <fullName evidence="3">2-hydroxy-acid oxidase</fullName>
    </recommendedName>
</protein>
<proteinExistence type="predicted"/>
<dbReference type="EMBL" id="BAAALF010000059">
    <property type="protein sequence ID" value="GAA1242122.1"/>
    <property type="molecule type" value="Genomic_DNA"/>
</dbReference>
<name>A0ABN1WCY0_9ACTN</name>
<dbReference type="InterPro" id="IPR016039">
    <property type="entry name" value="Thiolase-like"/>
</dbReference>
<accession>A0ABN1WCY0</accession>
<dbReference type="RefSeq" id="WP_344442727.1">
    <property type="nucleotide sequence ID" value="NZ_BAAALF010000059.1"/>
</dbReference>
<dbReference type="SUPFAM" id="SSF53901">
    <property type="entry name" value="Thiolase-like"/>
    <property type="match status" value="1"/>
</dbReference>
<organism evidence="1 2">
    <name type="scientific">Kitasatospora nipponensis</name>
    <dbReference type="NCBI Taxonomy" id="258049"/>
    <lineage>
        <taxon>Bacteria</taxon>
        <taxon>Bacillati</taxon>
        <taxon>Actinomycetota</taxon>
        <taxon>Actinomycetes</taxon>
        <taxon>Kitasatosporales</taxon>
        <taxon>Streptomycetaceae</taxon>
        <taxon>Kitasatospora</taxon>
    </lineage>
</organism>
<evidence type="ECO:0008006" key="3">
    <source>
        <dbReference type="Google" id="ProtNLM"/>
    </source>
</evidence>
<keyword evidence="2" id="KW-1185">Reference proteome</keyword>
<evidence type="ECO:0000313" key="2">
    <source>
        <dbReference type="Proteomes" id="UP001500037"/>
    </source>
</evidence>
<comment type="caution">
    <text evidence="1">The sequence shown here is derived from an EMBL/GenBank/DDBJ whole genome shotgun (WGS) entry which is preliminary data.</text>
</comment>
<gene>
    <name evidence="1" type="ORF">GCM10009665_36140</name>
</gene>